<protein>
    <submittedName>
        <fullName evidence="2">Uncharacterized protein</fullName>
    </submittedName>
</protein>
<organism evidence="2 3">
    <name type="scientific">Botrimarina mediterranea</name>
    <dbReference type="NCBI Taxonomy" id="2528022"/>
    <lineage>
        <taxon>Bacteria</taxon>
        <taxon>Pseudomonadati</taxon>
        <taxon>Planctomycetota</taxon>
        <taxon>Planctomycetia</taxon>
        <taxon>Pirellulales</taxon>
        <taxon>Lacipirellulaceae</taxon>
        <taxon>Botrimarina</taxon>
    </lineage>
</organism>
<dbReference type="EMBL" id="CP036349">
    <property type="protein sequence ID" value="QDV72745.1"/>
    <property type="molecule type" value="Genomic_DNA"/>
</dbReference>
<evidence type="ECO:0000256" key="1">
    <source>
        <dbReference type="SAM" id="Phobius"/>
    </source>
</evidence>
<sequence length="109" mass="12651">MSKPMLGVLICISVVAVPVFLYLAVGYWLRIRRGICPACGQKRLKMVNFVRATIEVDGERAPDAWSYHECEHCNKRFKQHRGRFTTASEHESRHFDISRKLATNRRNFA</sequence>
<keyword evidence="1" id="KW-0472">Membrane</keyword>
<proteinExistence type="predicted"/>
<keyword evidence="1" id="KW-0812">Transmembrane</keyword>
<keyword evidence="3" id="KW-1185">Reference proteome</keyword>
<accession>A0A518K4Q4</accession>
<keyword evidence="1" id="KW-1133">Transmembrane helix</keyword>
<dbReference type="KEGG" id="bmei:Spa11_09270"/>
<evidence type="ECO:0000313" key="3">
    <source>
        <dbReference type="Proteomes" id="UP000316426"/>
    </source>
</evidence>
<name>A0A518K4Q4_9BACT</name>
<dbReference type="AlphaFoldDB" id="A0A518K4Q4"/>
<dbReference type="Proteomes" id="UP000316426">
    <property type="component" value="Chromosome"/>
</dbReference>
<feature type="transmembrane region" description="Helical" evidence="1">
    <location>
        <begin position="6"/>
        <end position="25"/>
    </location>
</feature>
<gene>
    <name evidence="2" type="ORF">Spa11_09270</name>
</gene>
<evidence type="ECO:0000313" key="2">
    <source>
        <dbReference type="EMBL" id="QDV72745.1"/>
    </source>
</evidence>
<reference evidence="2 3" key="1">
    <citation type="submission" date="2019-02" db="EMBL/GenBank/DDBJ databases">
        <title>Deep-cultivation of Planctomycetes and their phenomic and genomic characterization uncovers novel biology.</title>
        <authorList>
            <person name="Wiegand S."/>
            <person name="Jogler M."/>
            <person name="Boedeker C."/>
            <person name="Pinto D."/>
            <person name="Vollmers J."/>
            <person name="Rivas-Marin E."/>
            <person name="Kohn T."/>
            <person name="Peeters S.H."/>
            <person name="Heuer A."/>
            <person name="Rast P."/>
            <person name="Oberbeckmann S."/>
            <person name="Bunk B."/>
            <person name="Jeske O."/>
            <person name="Meyerdierks A."/>
            <person name="Storesund J.E."/>
            <person name="Kallscheuer N."/>
            <person name="Luecker S."/>
            <person name="Lage O.M."/>
            <person name="Pohl T."/>
            <person name="Merkel B.J."/>
            <person name="Hornburger P."/>
            <person name="Mueller R.-W."/>
            <person name="Bruemmer F."/>
            <person name="Labrenz M."/>
            <person name="Spormann A.M."/>
            <person name="Op den Camp H."/>
            <person name="Overmann J."/>
            <person name="Amann R."/>
            <person name="Jetten M.S.M."/>
            <person name="Mascher T."/>
            <person name="Medema M.H."/>
            <person name="Devos D.P."/>
            <person name="Kaster A.-K."/>
            <person name="Ovreas L."/>
            <person name="Rohde M."/>
            <person name="Galperin M.Y."/>
            <person name="Jogler C."/>
        </authorList>
    </citation>
    <scope>NUCLEOTIDE SEQUENCE [LARGE SCALE GENOMIC DNA]</scope>
    <source>
        <strain evidence="2 3">Spa11</strain>
    </source>
</reference>